<feature type="region of interest" description="Disordered" evidence="1">
    <location>
        <begin position="1"/>
        <end position="40"/>
    </location>
</feature>
<protein>
    <submittedName>
        <fullName evidence="2">WRKY transcription factor 4</fullName>
    </submittedName>
</protein>
<dbReference type="Proteomes" id="UP001418222">
    <property type="component" value="Unassembled WGS sequence"/>
</dbReference>
<keyword evidence="3" id="KW-1185">Reference proteome</keyword>
<organism evidence="2 3">
    <name type="scientific">Platanthera zijinensis</name>
    <dbReference type="NCBI Taxonomy" id="2320716"/>
    <lineage>
        <taxon>Eukaryota</taxon>
        <taxon>Viridiplantae</taxon>
        <taxon>Streptophyta</taxon>
        <taxon>Embryophyta</taxon>
        <taxon>Tracheophyta</taxon>
        <taxon>Spermatophyta</taxon>
        <taxon>Magnoliopsida</taxon>
        <taxon>Liliopsida</taxon>
        <taxon>Asparagales</taxon>
        <taxon>Orchidaceae</taxon>
        <taxon>Orchidoideae</taxon>
        <taxon>Orchideae</taxon>
        <taxon>Orchidinae</taxon>
        <taxon>Platanthera</taxon>
    </lineage>
</organism>
<feature type="compositionally biased region" description="Low complexity" evidence="1">
    <location>
        <begin position="30"/>
        <end position="40"/>
    </location>
</feature>
<proteinExistence type="predicted"/>
<name>A0AAP0AWX7_9ASPA</name>
<dbReference type="AlphaFoldDB" id="A0AAP0AWX7"/>
<accession>A0AAP0AWX7</accession>
<evidence type="ECO:0000256" key="1">
    <source>
        <dbReference type="SAM" id="MobiDB-lite"/>
    </source>
</evidence>
<comment type="caution">
    <text evidence="2">The sequence shown here is derived from an EMBL/GenBank/DDBJ whole genome shotgun (WGS) entry which is preliminary data.</text>
</comment>
<feature type="compositionally biased region" description="Low complexity" evidence="1">
    <location>
        <begin position="1"/>
        <end position="15"/>
    </location>
</feature>
<evidence type="ECO:0000313" key="3">
    <source>
        <dbReference type="Proteomes" id="UP001418222"/>
    </source>
</evidence>
<gene>
    <name evidence="2" type="primary">WRKY4</name>
    <name evidence="2" type="ORF">KSP39_PZI021570</name>
</gene>
<evidence type="ECO:0000313" key="2">
    <source>
        <dbReference type="EMBL" id="KAK8918426.1"/>
    </source>
</evidence>
<reference evidence="2 3" key="1">
    <citation type="journal article" date="2022" name="Nat. Plants">
        <title>Genomes of leafy and leafless Platanthera orchids illuminate the evolution of mycoheterotrophy.</title>
        <authorList>
            <person name="Li M.H."/>
            <person name="Liu K.W."/>
            <person name="Li Z."/>
            <person name="Lu H.C."/>
            <person name="Ye Q.L."/>
            <person name="Zhang D."/>
            <person name="Wang J.Y."/>
            <person name="Li Y.F."/>
            <person name="Zhong Z.M."/>
            <person name="Liu X."/>
            <person name="Yu X."/>
            <person name="Liu D.K."/>
            <person name="Tu X.D."/>
            <person name="Liu B."/>
            <person name="Hao Y."/>
            <person name="Liao X.Y."/>
            <person name="Jiang Y.T."/>
            <person name="Sun W.H."/>
            <person name="Chen J."/>
            <person name="Chen Y.Q."/>
            <person name="Ai Y."/>
            <person name="Zhai J.W."/>
            <person name="Wu S.S."/>
            <person name="Zhou Z."/>
            <person name="Hsiao Y.Y."/>
            <person name="Wu W.L."/>
            <person name="Chen Y.Y."/>
            <person name="Lin Y.F."/>
            <person name="Hsu J.L."/>
            <person name="Li C.Y."/>
            <person name="Wang Z.W."/>
            <person name="Zhao X."/>
            <person name="Zhong W.Y."/>
            <person name="Ma X.K."/>
            <person name="Ma L."/>
            <person name="Huang J."/>
            <person name="Chen G.Z."/>
            <person name="Huang M.Z."/>
            <person name="Huang L."/>
            <person name="Peng D.H."/>
            <person name="Luo Y.B."/>
            <person name="Zou S.Q."/>
            <person name="Chen S.P."/>
            <person name="Lan S."/>
            <person name="Tsai W.C."/>
            <person name="Van de Peer Y."/>
            <person name="Liu Z.J."/>
        </authorList>
    </citation>
    <scope>NUCLEOTIDE SEQUENCE [LARGE SCALE GENOMIC DNA]</scope>
    <source>
        <strain evidence="2">Lor287</strain>
    </source>
</reference>
<dbReference type="EMBL" id="JBBWWQ010000019">
    <property type="protein sequence ID" value="KAK8918426.1"/>
    <property type="molecule type" value="Genomic_DNA"/>
</dbReference>
<sequence>MSHQQALAQVTAQATHSHAQNNSLAEHPSSRSSSTFTSGTNSHNFESTVVPYCDQIFQSAVIVVDKLVDDGYNWRKYGKSRLRAVISKELL</sequence>